<dbReference type="AlphaFoldDB" id="A0ABD4SZP2"/>
<dbReference type="Gene3D" id="3.40.50.2000">
    <property type="entry name" value="Glycogen Phosphorylase B"/>
    <property type="match status" value="2"/>
</dbReference>
<protein>
    <submittedName>
        <fullName evidence="4">Glycosyltransferase</fullName>
    </submittedName>
</protein>
<dbReference type="Proteomes" id="UP000031561">
    <property type="component" value="Unassembled WGS sequence"/>
</dbReference>
<dbReference type="Pfam" id="PF13439">
    <property type="entry name" value="Glyco_transf_4"/>
    <property type="match status" value="1"/>
</dbReference>
<keyword evidence="5" id="KW-1185">Reference proteome</keyword>
<dbReference type="SUPFAM" id="SSF53756">
    <property type="entry name" value="UDP-Glycosyltransferase/glycogen phosphorylase"/>
    <property type="match status" value="1"/>
</dbReference>
<organism evidence="4 5">
    <name type="scientific">Lyngbya confervoides BDU141951</name>
    <dbReference type="NCBI Taxonomy" id="1574623"/>
    <lineage>
        <taxon>Bacteria</taxon>
        <taxon>Bacillati</taxon>
        <taxon>Cyanobacteriota</taxon>
        <taxon>Cyanophyceae</taxon>
        <taxon>Oscillatoriophycideae</taxon>
        <taxon>Oscillatoriales</taxon>
        <taxon>Microcoleaceae</taxon>
        <taxon>Lyngbya</taxon>
    </lineage>
</organism>
<dbReference type="InterPro" id="IPR028098">
    <property type="entry name" value="Glyco_trans_4-like_N"/>
</dbReference>
<accession>A0ABD4SZP2</accession>
<comment type="caution">
    <text evidence="4">The sequence shown here is derived from an EMBL/GenBank/DDBJ whole genome shotgun (WGS) entry which is preliminary data.</text>
</comment>
<name>A0ABD4SZP2_9CYAN</name>
<evidence type="ECO:0000256" key="1">
    <source>
        <dbReference type="ARBA" id="ARBA00022679"/>
    </source>
</evidence>
<proteinExistence type="predicted"/>
<dbReference type="RefSeq" id="WP_236096036.1">
    <property type="nucleotide sequence ID" value="NZ_JTHE03000013.1"/>
</dbReference>
<dbReference type="PANTHER" id="PTHR46401:SF2">
    <property type="entry name" value="GLYCOSYLTRANSFERASE WBBK-RELATED"/>
    <property type="match status" value="1"/>
</dbReference>
<evidence type="ECO:0000259" key="3">
    <source>
        <dbReference type="Pfam" id="PF13439"/>
    </source>
</evidence>
<dbReference type="InterPro" id="IPR001296">
    <property type="entry name" value="Glyco_trans_1"/>
</dbReference>
<sequence>MFEFKGGIQTFSRLLCEALADGLPQTPQHIFSLHDRCAPRQAPNQQYHCAGRVPRQARFLTYGAQLMGWGLWQRPQLILTTHLNLAVVARRLKQITGTPYWIVAHGFESWHISKPQVLDALTHADRVLAVSHFTRNQLIARYGLNPDQVSVFPNTFEASRFQIAPKPQHLLDRYGLQRDQPILLTVNRLAAGESFRPYDQVLKALPAIQAVIPNVHYLIVGNGDDRERLAAEIRQRQLEGAVTLTGFVPDEDLPDHYNLCDLYTMPSKLEGFGIVFLEALASGKPVLASASDGGQDAVCNGKLGILVDPEDVAAIAAQTIQILQKRCLHPLLYQPEALRQAVIGTYGKAQFRQNLLGELSQLAPQPDPGLAQWAS</sequence>
<evidence type="ECO:0000313" key="4">
    <source>
        <dbReference type="EMBL" id="MCM1981595.1"/>
    </source>
</evidence>
<reference evidence="4 5" key="1">
    <citation type="journal article" date="2015" name="Genome Announc.">
        <title>Draft Genome Sequence of Filamentous Marine Cyanobacterium Lyngbya confervoides Strain BDU141951.</title>
        <authorList>
            <person name="Chandrababunaidu M.M."/>
            <person name="Sen D."/>
            <person name="Tripathy S."/>
        </authorList>
    </citation>
    <scope>NUCLEOTIDE SEQUENCE [LARGE SCALE GENOMIC DNA]</scope>
    <source>
        <strain evidence="4 5">BDU141951</strain>
    </source>
</reference>
<dbReference type="PANTHER" id="PTHR46401">
    <property type="entry name" value="GLYCOSYLTRANSFERASE WBBK-RELATED"/>
    <property type="match status" value="1"/>
</dbReference>
<dbReference type="Pfam" id="PF00534">
    <property type="entry name" value="Glycos_transf_1"/>
    <property type="match status" value="1"/>
</dbReference>
<feature type="domain" description="Glycosyltransferase subfamily 4-like N-terminal" evidence="3">
    <location>
        <begin position="6"/>
        <end position="156"/>
    </location>
</feature>
<keyword evidence="1" id="KW-0808">Transferase</keyword>
<feature type="domain" description="Glycosyl transferase family 1" evidence="2">
    <location>
        <begin position="175"/>
        <end position="326"/>
    </location>
</feature>
<evidence type="ECO:0000259" key="2">
    <source>
        <dbReference type="Pfam" id="PF00534"/>
    </source>
</evidence>
<dbReference type="EMBL" id="JTHE03000013">
    <property type="protein sequence ID" value="MCM1981595.1"/>
    <property type="molecule type" value="Genomic_DNA"/>
</dbReference>
<evidence type="ECO:0000313" key="5">
    <source>
        <dbReference type="Proteomes" id="UP000031561"/>
    </source>
</evidence>
<dbReference type="GO" id="GO:0016740">
    <property type="term" value="F:transferase activity"/>
    <property type="evidence" value="ECO:0007669"/>
    <property type="project" value="UniProtKB-KW"/>
</dbReference>
<gene>
    <name evidence="4" type="ORF">QQ91_0001955</name>
</gene>